<feature type="compositionally biased region" description="Acidic residues" evidence="1">
    <location>
        <begin position="48"/>
        <end position="65"/>
    </location>
</feature>
<protein>
    <recommendedName>
        <fullName evidence="4">YfhD family protein</fullName>
    </recommendedName>
</protein>
<keyword evidence="3" id="KW-1185">Reference proteome</keyword>
<name>A0ABU1ZV88_9CORY</name>
<reference evidence="2" key="1">
    <citation type="submission" date="2023-07" db="EMBL/GenBank/DDBJ databases">
        <title>Sequencing the genomes of 1000 actinobacteria strains.</title>
        <authorList>
            <person name="Klenk H.-P."/>
        </authorList>
    </citation>
    <scope>NUCLEOTIDE SEQUENCE</scope>
    <source>
        <strain evidence="2">DSM 107476</strain>
    </source>
</reference>
<dbReference type="Proteomes" id="UP001180840">
    <property type="component" value="Unassembled WGS sequence"/>
</dbReference>
<evidence type="ECO:0000313" key="2">
    <source>
        <dbReference type="EMBL" id="MDR7328836.1"/>
    </source>
</evidence>
<accession>A0ABU1ZV88</accession>
<comment type="caution">
    <text evidence="2">The sequence shown here is derived from an EMBL/GenBank/DDBJ whole genome shotgun (WGS) entry which is preliminary data.</text>
</comment>
<evidence type="ECO:0000313" key="3">
    <source>
        <dbReference type="Proteomes" id="UP001180840"/>
    </source>
</evidence>
<evidence type="ECO:0000256" key="1">
    <source>
        <dbReference type="SAM" id="MobiDB-lite"/>
    </source>
</evidence>
<feature type="compositionally biased region" description="Basic and acidic residues" evidence="1">
    <location>
        <begin position="15"/>
        <end position="47"/>
    </location>
</feature>
<organism evidence="2 3">
    <name type="scientific">Corynebacterium guangdongense</name>
    <dbReference type="NCBI Taxonomy" id="1783348"/>
    <lineage>
        <taxon>Bacteria</taxon>
        <taxon>Bacillati</taxon>
        <taxon>Actinomycetota</taxon>
        <taxon>Actinomycetes</taxon>
        <taxon>Mycobacteriales</taxon>
        <taxon>Corynebacteriaceae</taxon>
        <taxon>Corynebacterium</taxon>
    </lineage>
</organism>
<evidence type="ECO:0008006" key="4">
    <source>
        <dbReference type="Google" id="ProtNLM"/>
    </source>
</evidence>
<dbReference type="EMBL" id="JAVDXZ010000001">
    <property type="protein sequence ID" value="MDR7328836.1"/>
    <property type="molecule type" value="Genomic_DNA"/>
</dbReference>
<sequence length="75" mass="8582">MSGKEQRSRRRRVVRHSDAEHIDRTMDSPHHEFGEAESRDGERHVELDGEPDAEDAAEQSAEEFLAEQRPPHHGG</sequence>
<gene>
    <name evidence="2" type="ORF">J2S39_000512</name>
</gene>
<dbReference type="RefSeq" id="WP_290197828.1">
    <property type="nucleotide sequence ID" value="NZ_CP047654.1"/>
</dbReference>
<feature type="region of interest" description="Disordered" evidence="1">
    <location>
        <begin position="1"/>
        <end position="75"/>
    </location>
</feature>
<proteinExistence type="predicted"/>